<dbReference type="InterPro" id="IPR012554">
    <property type="entry name" value="DegQ"/>
</dbReference>
<evidence type="ECO:0000256" key="1">
    <source>
        <dbReference type="SAM" id="Coils"/>
    </source>
</evidence>
<dbReference type="Pfam" id="PF08181">
    <property type="entry name" value="DegQ"/>
    <property type="match status" value="1"/>
</dbReference>
<evidence type="ECO:0000313" key="2">
    <source>
        <dbReference type="EMBL" id="ALC82209.1"/>
    </source>
</evidence>
<protein>
    <submittedName>
        <fullName evidence="2">Degradation enzyme regulation protein DegQ</fullName>
    </submittedName>
</protein>
<dbReference type="EMBL" id="CP012600">
    <property type="protein sequence ID" value="ALC82209.1"/>
    <property type="molecule type" value="Genomic_DNA"/>
</dbReference>
<proteinExistence type="predicted"/>
<dbReference type="AlphaFoldDB" id="A0A0M4FRX5"/>
<dbReference type="PATRIC" id="fig|1441095.3.peg.2612"/>
<accession>A0A0M4FRX5</accession>
<dbReference type="Proteomes" id="UP000067625">
    <property type="component" value="Chromosome"/>
</dbReference>
<feature type="coiled-coil region" evidence="1">
    <location>
        <begin position="6"/>
        <end position="33"/>
    </location>
</feature>
<evidence type="ECO:0000313" key="3">
    <source>
        <dbReference type="Proteomes" id="UP000067625"/>
    </source>
</evidence>
<sequence>MNQYNIEELKQLLSKLETDIKETNNSLRMINKSIDKYDKYAYVKIS</sequence>
<reference evidence="3" key="1">
    <citation type="submission" date="2015-08" db="EMBL/GenBank/DDBJ databases">
        <title>Genome sequencing project for genomic taxonomy and phylogenomics of Bacillus-like bacteria.</title>
        <authorList>
            <person name="Liu B."/>
            <person name="Wang J."/>
            <person name="Zhu Y."/>
            <person name="Liu G."/>
            <person name="Chen Q."/>
            <person name="Chen Z."/>
            <person name="Lan J."/>
            <person name="Che J."/>
            <person name="Ge C."/>
            <person name="Shi H."/>
            <person name="Pan Z."/>
            <person name="Liu X."/>
        </authorList>
    </citation>
    <scope>NUCLEOTIDE SEQUENCE [LARGE SCALE GENOMIC DNA]</scope>
    <source>
        <strain evidence="3">FJAT-4402</strain>
    </source>
</reference>
<dbReference type="GO" id="GO:1900192">
    <property type="term" value="P:positive regulation of single-species biofilm formation"/>
    <property type="evidence" value="ECO:0007669"/>
    <property type="project" value="InterPro"/>
</dbReference>
<gene>
    <name evidence="2" type="ORF">AM592_11935</name>
</gene>
<dbReference type="RefSeq" id="WP_053603993.1">
    <property type="nucleotide sequence ID" value="NZ_CP012600.1"/>
</dbReference>
<dbReference type="STRING" id="1441095.AM592_11935"/>
<dbReference type="NCBIfam" id="NF041457">
    <property type="entry name" value="reg_protDegQ_Bacil"/>
    <property type="match status" value="1"/>
</dbReference>
<keyword evidence="1" id="KW-0175">Coiled coil</keyword>
<keyword evidence="3" id="KW-1185">Reference proteome</keyword>
<organism evidence="2 3">
    <name type="scientific">Bacillus gobiensis</name>
    <dbReference type="NCBI Taxonomy" id="1441095"/>
    <lineage>
        <taxon>Bacteria</taxon>
        <taxon>Bacillati</taxon>
        <taxon>Bacillota</taxon>
        <taxon>Bacilli</taxon>
        <taxon>Bacillales</taxon>
        <taxon>Bacillaceae</taxon>
        <taxon>Bacillus</taxon>
    </lineage>
</organism>
<dbReference type="OrthoDB" id="2927104at2"/>
<reference evidence="2 3" key="2">
    <citation type="journal article" date="2016" name="Int. J. Syst. Evol. Microbiol.">
        <title>Bacillus gobiensis sp. nov., isolated from a soil sample.</title>
        <authorList>
            <person name="Liu B."/>
            <person name="Liu G.H."/>
            <person name="Cetin S."/>
            <person name="Schumann P."/>
            <person name="Pan Z.Z."/>
            <person name="Chen Q.Q."/>
        </authorList>
    </citation>
    <scope>NUCLEOTIDE SEQUENCE [LARGE SCALE GENOMIC DNA]</scope>
    <source>
        <strain evidence="2 3">FJAT-4402</strain>
    </source>
</reference>
<name>A0A0M4FRX5_9BACI</name>